<sequence>MKVNEIGRWYKPWFFVHVRNMLRANRTVVEYLPLKDYFHRHSRSIFWELQDIVPFGNNILFRYLFGWLMPVKVSLLKITQVDAIKKLYEENHIIQDLLVPTSKMEHCLREIDDAVQVYPIWLCPFTLPNNPGMVHPKQSAEQMYVDIGIYGVPKRKFDAKPVTRRIENLVADCDGFQMLYADTYRTEAEFRQMFDHSLYDKMRVKYDCKSAFPEVYGKVNKNVRD</sequence>
<evidence type="ECO:0000313" key="3">
    <source>
        <dbReference type="Proteomes" id="UP001151699"/>
    </source>
</evidence>
<comment type="caution">
    <text evidence="2">The sequence shown here is derived from an EMBL/GenBank/DDBJ whole genome shotgun (WGS) entry which is preliminary data.</text>
</comment>
<evidence type="ECO:0000256" key="1">
    <source>
        <dbReference type="ARBA" id="ARBA00023002"/>
    </source>
</evidence>
<dbReference type="OrthoDB" id="415825at2759"/>
<keyword evidence="3" id="KW-1185">Reference proteome</keyword>
<dbReference type="PANTHER" id="PTHR10801:SF0">
    <property type="entry name" value="DELTA(24)-STEROL REDUCTASE"/>
    <property type="match status" value="1"/>
</dbReference>
<gene>
    <name evidence="2" type="primary">DHCR24_0</name>
    <name evidence="2" type="ORF">Bhyg_08586</name>
</gene>
<dbReference type="PANTHER" id="PTHR10801">
    <property type="entry name" value="24-DEHYDROCHOLESTEROL REDUCTASE"/>
    <property type="match status" value="1"/>
</dbReference>
<dbReference type="GO" id="GO:0000246">
    <property type="term" value="F:Delta24(24-1) sterol reductase activity"/>
    <property type="evidence" value="ECO:0007669"/>
    <property type="project" value="TreeGrafter"/>
</dbReference>
<dbReference type="EMBL" id="WJQU01000002">
    <property type="protein sequence ID" value="KAJ6643623.1"/>
    <property type="molecule type" value="Genomic_DNA"/>
</dbReference>
<dbReference type="AlphaFoldDB" id="A0A9Q0N4W7"/>
<accession>A0A9Q0N4W7</accession>
<dbReference type="GO" id="GO:0008202">
    <property type="term" value="P:steroid metabolic process"/>
    <property type="evidence" value="ECO:0007669"/>
    <property type="project" value="TreeGrafter"/>
</dbReference>
<reference evidence="2" key="1">
    <citation type="submission" date="2022-07" db="EMBL/GenBank/DDBJ databases">
        <authorList>
            <person name="Trinca V."/>
            <person name="Uliana J.V.C."/>
            <person name="Torres T.T."/>
            <person name="Ward R.J."/>
            <person name="Monesi N."/>
        </authorList>
    </citation>
    <scope>NUCLEOTIDE SEQUENCE</scope>
    <source>
        <strain evidence="2">HSMRA1968</strain>
        <tissue evidence="2">Whole embryos</tissue>
    </source>
</reference>
<dbReference type="Proteomes" id="UP001151699">
    <property type="component" value="Chromosome B"/>
</dbReference>
<dbReference type="GO" id="GO:0005737">
    <property type="term" value="C:cytoplasm"/>
    <property type="evidence" value="ECO:0007669"/>
    <property type="project" value="TreeGrafter"/>
</dbReference>
<dbReference type="InterPro" id="IPR040165">
    <property type="entry name" value="Diminuto-like"/>
</dbReference>
<dbReference type="GO" id="GO:0016020">
    <property type="term" value="C:membrane"/>
    <property type="evidence" value="ECO:0007669"/>
    <property type="project" value="TreeGrafter"/>
</dbReference>
<name>A0A9Q0N4W7_9DIPT</name>
<protein>
    <submittedName>
        <fullName evidence="2">Delta(24)-sterol reductase</fullName>
    </submittedName>
</protein>
<keyword evidence="1" id="KW-0560">Oxidoreductase</keyword>
<proteinExistence type="predicted"/>
<organism evidence="2 3">
    <name type="scientific">Pseudolycoriella hygida</name>
    <dbReference type="NCBI Taxonomy" id="35572"/>
    <lineage>
        <taxon>Eukaryota</taxon>
        <taxon>Metazoa</taxon>
        <taxon>Ecdysozoa</taxon>
        <taxon>Arthropoda</taxon>
        <taxon>Hexapoda</taxon>
        <taxon>Insecta</taxon>
        <taxon>Pterygota</taxon>
        <taxon>Neoptera</taxon>
        <taxon>Endopterygota</taxon>
        <taxon>Diptera</taxon>
        <taxon>Nematocera</taxon>
        <taxon>Sciaroidea</taxon>
        <taxon>Sciaridae</taxon>
        <taxon>Pseudolycoriella</taxon>
    </lineage>
</organism>
<evidence type="ECO:0000313" key="2">
    <source>
        <dbReference type="EMBL" id="KAJ6643623.1"/>
    </source>
</evidence>